<evidence type="ECO:0000259" key="4">
    <source>
        <dbReference type="PROSITE" id="PS50949"/>
    </source>
</evidence>
<keyword evidence="3" id="KW-0804">Transcription</keyword>
<dbReference type="InterPro" id="IPR036390">
    <property type="entry name" value="WH_DNA-bd_sf"/>
</dbReference>
<dbReference type="EMBL" id="BJXB01000006">
    <property type="protein sequence ID" value="GEM46003.1"/>
    <property type="molecule type" value="Genomic_DNA"/>
</dbReference>
<keyword evidence="6" id="KW-1185">Reference proteome</keyword>
<gene>
    <name evidence="5" type="ORF">DC3_16380</name>
</gene>
<keyword evidence="2" id="KW-0238">DNA-binding</keyword>
<evidence type="ECO:0000256" key="1">
    <source>
        <dbReference type="ARBA" id="ARBA00023015"/>
    </source>
</evidence>
<organism evidence="5 6">
    <name type="scientific">Deinococcus cellulosilyticus (strain DSM 18568 / NBRC 106333 / KACC 11606 / 5516J-15)</name>
    <dbReference type="NCBI Taxonomy" id="1223518"/>
    <lineage>
        <taxon>Bacteria</taxon>
        <taxon>Thermotogati</taxon>
        <taxon>Deinococcota</taxon>
        <taxon>Deinococci</taxon>
        <taxon>Deinococcales</taxon>
        <taxon>Deinococcaceae</taxon>
        <taxon>Deinococcus</taxon>
    </lineage>
</organism>
<dbReference type="GO" id="GO:0003677">
    <property type="term" value="F:DNA binding"/>
    <property type="evidence" value="ECO:0007669"/>
    <property type="project" value="UniProtKB-KW"/>
</dbReference>
<feature type="domain" description="HTH gntR-type" evidence="4">
    <location>
        <begin position="15"/>
        <end position="83"/>
    </location>
</feature>
<evidence type="ECO:0000313" key="6">
    <source>
        <dbReference type="Proteomes" id="UP000321306"/>
    </source>
</evidence>
<dbReference type="PANTHER" id="PTHR38445">
    <property type="entry name" value="HTH-TYPE TRANSCRIPTIONAL REPRESSOR YTRA"/>
    <property type="match status" value="1"/>
</dbReference>
<dbReference type="PANTHER" id="PTHR38445:SF7">
    <property type="entry name" value="GNTR-FAMILY TRANSCRIPTIONAL REGULATOR"/>
    <property type="match status" value="1"/>
</dbReference>
<dbReference type="PROSITE" id="PS50949">
    <property type="entry name" value="HTH_GNTR"/>
    <property type="match status" value="1"/>
</dbReference>
<dbReference type="AlphaFoldDB" id="A0A511MZJ0"/>
<dbReference type="InterPro" id="IPR000524">
    <property type="entry name" value="Tscrpt_reg_HTH_GntR"/>
</dbReference>
<dbReference type="Gene3D" id="1.10.10.10">
    <property type="entry name" value="Winged helix-like DNA-binding domain superfamily/Winged helix DNA-binding domain"/>
    <property type="match status" value="1"/>
</dbReference>
<dbReference type="RefSeq" id="WP_222594721.1">
    <property type="nucleotide sequence ID" value="NZ_BJXB01000006.1"/>
</dbReference>
<name>A0A511MZJ0_DEIC1</name>
<accession>A0A511MZJ0</accession>
<evidence type="ECO:0000256" key="3">
    <source>
        <dbReference type="ARBA" id="ARBA00023163"/>
    </source>
</evidence>
<dbReference type="InterPro" id="IPR036388">
    <property type="entry name" value="WH-like_DNA-bd_sf"/>
</dbReference>
<dbReference type="CDD" id="cd07377">
    <property type="entry name" value="WHTH_GntR"/>
    <property type="match status" value="1"/>
</dbReference>
<dbReference type="Pfam" id="PF00392">
    <property type="entry name" value="GntR"/>
    <property type="match status" value="1"/>
</dbReference>
<protein>
    <submittedName>
        <fullName evidence="5">GntR family transcriptional regulator</fullName>
    </submittedName>
</protein>
<keyword evidence="1" id="KW-0805">Transcription regulation</keyword>
<reference evidence="5 6" key="1">
    <citation type="submission" date="2019-07" db="EMBL/GenBank/DDBJ databases">
        <title>Whole genome shotgun sequence of Deinococcus cellulosilyticus NBRC 106333.</title>
        <authorList>
            <person name="Hosoyama A."/>
            <person name="Uohara A."/>
            <person name="Ohji S."/>
            <person name="Ichikawa N."/>
        </authorList>
    </citation>
    <scope>NUCLEOTIDE SEQUENCE [LARGE SCALE GENOMIC DNA]</scope>
    <source>
        <strain evidence="5 6">NBRC 106333</strain>
    </source>
</reference>
<evidence type="ECO:0000313" key="5">
    <source>
        <dbReference type="EMBL" id="GEM46003.1"/>
    </source>
</evidence>
<sequence>MNRHTELVISQTDPRPMYQQIMEQIRHKIMLGDWAPGMEMPSIRQLAIDLQVSVITVKRAYGDLEAEGVIVTQQGRGSFVSARNTPETARIEEELHQHLQQAAKLAEVLGHTEQDLMHQLRQHLRLLKKEQA</sequence>
<evidence type="ECO:0000256" key="2">
    <source>
        <dbReference type="ARBA" id="ARBA00023125"/>
    </source>
</evidence>
<dbReference type="SMART" id="SM00345">
    <property type="entry name" value="HTH_GNTR"/>
    <property type="match status" value="1"/>
</dbReference>
<comment type="caution">
    <text evidence="5">The sequence shown here is derived from an EMBL/GenBank/DDBJ whole genome shotgun (WGS) entry which is preliminary data.</text>
</comment>
<dbReference type="GO" id="GO:0003700">
    <property type="term" value="F:DNA-binding transcription factor activity"/>
    <property type="evidence" value="ECO:0007669"/>
    <property type="project" value="InterPro"/>
</dbReference>
<dbReference type="SUPFAM" id="SSF46785">
    <property type="entry name" value="Winged helix' DNA-binding domain"/>
    <property type="match status" value="1"/>
</dbReference>
<dbReference type="Proteomes" id="UP000321306">
    <property type="component" value="Unassembled WGS sequence"/>
</dbReference>
<proteinExistence type="predicted"/>